<organism evidence="2 3">
    <name type="scientific">Remersonia thermophila</name>
    <dbReference type="NCBI Taxonomy" id="72144"/>
    <lineage>
        <taxon>Eukaryota</taxon>
        <taxon>Fungi</taxon>
        <taxon>Dikarya</taxon>
        <taxon>Ascomycota</taxon>
        <taxon>Pezizomycotina</taxon>
        <taxon>Sordariomycetes</taxon>
        <taxon>Sordariomycetidae</taxon>
        <taxon>Sordariales</taxon>
        <taxon>Sordariales incertae sedis</taxon>
        <taxon>Remersonia</taxon>
    </lineage>
</organism>
<feature type="compositionally biased region" description="Low complexity" evidence="1">
    <location>
        <begin position="604"/>
        <end position="623"/>
    </location>
</feature>
<proteinExistence type="predicted"/>
<feature type="compositionally biased region" description="Acidic residues" evidence="1">
    <location>
        <begin position="158"/>
        <end position="169"/>
    </location>
</feature>
<feature type="region of interest" description="Disordered" evidence="1">
    <location>
        <begin position="710"/>
        <end position="795"/>
    </location>
</feature>
<feature type="compositionally biased region" description="Polar residues" evidence="1">
    <location>
        <begin position="416"/>
        <end position="430"/>
    </location>
</feature>
<feature type="compositionally biased region" description="Basic residues" evidence="1">
    <location>
        <begin position="483"/>
        <end position="495"/>
    </location>
</feature>
<feature type="compositionally biased region" description="Basic and acidic residues" evidence="1">
    <location>
        <begin position="57"/>
        <end position="88"/>
    </location>
</feature>
<sequence>MAPGGQCKIALVEAPRSIQHIMAHNTAAALETGIVGRPMTTKQIQREYRKRTKTKKMTREEEREWQRRIRRELEEEERKRKEEDERERRLKRAQTLRERKKARDKEMAMEKKKQGVPLVKVTASQNLITHFLGGKGTKREDAADAKAGGSLVVARESEEPEPAANEQDEVGNNNNNSSSSSSNNNAPGLMVDTQSRLPRPTRACLIQLREKRDAEATDLHRPGAEAKEETPEAMPGPDPPTRDGEQLKAAAAPDRRKRRRLAGGIRWVDADEPKESSSPLAAKHKAEEEHLAVPEVQEERKKSTRLMRGSELRKKPDAEQAKTSLALAEEETEEATKTVASPPPRRSQRMARVPEPPPASLRNPAFARPPRDNDEPLGSCRAQSASVQAGRDEQMVLATSSPSGGSPIVLARDALATSTMPSSGTRSTQAARVVSPVQERCSLHEPSLSSPETPRRRPALNFQRPAPEATPEPSSKPSSFLAPHRRSASSKKPSSRHAPVADRPSLEPERRPEEDMEPKKPAETPGPSDAGSALPTSTQLFVLNHLDDFFPSASQEARELAGDFPDIIPESPPARKPAREPLWGPTTTLSVSANPPPRPRRQQPAKQHQQQHQQQPPAQRPLANNPPPPKPAPRNPSTTAAHIKTTTPRQAPPAQPALSAARPVTAAGKPHISYHPPKPPTSPAPSFDLPPISTQDLFLSSQDLREIEAPIAKKPAEASASARGGGGRWSTPAPLGRPLGRQLAQSRASAALAPRTTVPARSASGDGRRAGCAKDRGRKLEDGSDKENVPPLGRGACELTASQEEYEDPELDRILFKEVDLGL</sequence>
<feature type="compositionally biased region" description="Basic and acidic residues" evidence="1">
    <location>
        <begin position="284"/>
        <end position="301"/>
    </location>
</feature>
<feature type="compositionally biased region" description="Basic and acidic residues" evidence="1">
    <location>
        <begin position="766"/>
        <end position="788"/>
    </location>
</feature>
<evidence type="ECO:0000313" key="2">
    <source>
        <dbReference type="EMBL" id="KAL2272012.1"/>
    </source>
</evidence>
<name>A0ABR4DR08_9PEZI</name>
<feature type="region of interest" description="Disordered" evidence="1">
    <location>
        <begin position="42"/>
        <end position="115"/>
    </location>
</feature>
<protein>
    <submittedName>
        <fullName evidence="2">Uncharacterized protein</fullName>
    </submittedName>
</protein>
<keyword evidence="3" id="KW-1185">Reference proteome</keyword>
<feature type="compositionally biased region" description="Low complexity" evidence="1">
    <location>
        <begin position="172"/>
        <end position="185"/>
    </location>
</feature>
<accession>A0ABR4DR08</accession>
<comment type="caution">
    <text evidence="2">The sequence shown here is derived from an EMBL/GenBank/DDBJ whole genome shotgun (WGS) entry which is preliminary data.</text>
</comment>
<feature type="region of interest" description="Disordered" evidence="1">
    <location>
        <begin position="153"/>
        <end position="539"/>
    </location>
</feature>
<reference evidence="2 3" key="1">
    <citation type="journal article" date="2024" name="Commun. Biol.">
        <title>Comparative genomic analysis of thermophilic fungi reveals convergent evolutionary adaptations and gene losses.</title>
        <authorList>
            <person name="Steindorff A.S."/>
            <person name="Aguilar-Pontes M.V."/>
            <person name="Robinson A.J."/>
            <person name="Andreopoulos B."/>
            <person name="LaButti K."/>
            <person name="Kuo A."/>
            <person name="Mondo S."/>
            <person name="Riley R."/>
            <person name="Otillar R."/>
            <person name="Haridas S."/>
            <person name="Lipzen A."/>
            <person name="Grimwood J."/>
            <person name="Schmutz J."/>
            <person name="Clum A."/>
            <person name="Reid I.D."/>
            <person name="Moisan M.C."/>
            <person name="Butler G."/>
            <person name="Nguyen T.T.M."/>
            <person name="Dewar K."/>
            <person name="Conant G."/>
            <person name="Drula E."/>
            <person name="Henrissat B."/>
            <person name="Hansel C."/>
            <person name="Singer S."/>
            <person name="Hutchinson M.I."/>
            <person name="de Vries R.P."/>
            <person name="Natvig D.O."/>
            <person name="Powell A.J."/>
            <person name="Tsang A."/>
            <person name="Grigoriev I.V."/>
        </authorList>
    </citation>
    <scope>NUCLEOTIDE SEQUENCE [LARGE SCALE GENOMIC DNA]</scope>
    <source>
        <strain evidence="2 3">ATCC 22073</strain>
    </source>
</reference>
<evidence type="ECO:0000256" key="1">
    <source>
        <dbReference type="SAM" id="MobiDB-lite"/>
    </source>
</evidence>
<gene>
    <name evidence="2" type="ORF">VTJ83DRAFT_1383</name>
</gene>
<feature type="region of interest" description="Disordered" evidence="1">
    <location>
        <begin position="554"/>
        <end position="693"/>
    </location>
</feature>
<feature type="compositionally biased region" description="Basic and acidic residues" evidence="1">
    <location>
        <begin position="504"/>
        <end position="522"/>
    </location>
</feature>
<feature type="compositionally biased region" description="Polar residues" evidence="1">
    <location>
        <begin position="637"/>
        <end position="647"/>
    </location>
</feature>
<feature type="compositionally biased region" description="Basic and acidic residues" evidence="1">
    <location>
        <begin position="308"/>
        <end position="320"/>
    </location>
</feature>
<dbReference type="Proteomes" id="UP001600064">
    <property type="component" value="Unassembled WGS sequence"/>
</dbReference>
<feature type="compositionally biased region" description="Basic and acidic residues" evidence="1">
    <location>
        <begin position="95"/>
        <end position="113"/>
    </location>
</feature>
<feature type="compositionally biased region" description="Pro residues" evidence="1">
    <location>
        <begin position="624"/>
        <end position="634"/>
    </location>
</feature>
<dbReference type="EMBL" id="JAZGUE010000001">
    <property type="protein sequence ID" value="KAL2272012.1"/>
    <property type="molecule type" value="Genomic_DNA"/>
</dbReference>
<feature type="compositionally biased region" description="Basic and acidic residues" evidence="1">
    <location>
        <begin position="208"/>
        <end position="230"/>
    </location>
</feature>
<dbReference type="GeneID" id="98122180"/>
<evidence type="ECO:0000313" key="3">
    <source>
        <dbReference type="Proteomes" id="UP001600064"/>
    </source>
</evidence>
<feature type="compositionally biased region" description="Low complexity" evidence="1">
    <location>
        <begin position="741"/>
        <end position="753"/>
    </location>
</feature>
<dbReference type="RefSeq" id="XP_070870736.1">
    <property type="nucleotide sequence ID" value="XM_071007536.1"/>
</dbReference>